<keyword evidence="3" id="KW-0670">Pyruvate</keyword>
<accession>A0A644VL43</accession>
<dbReference type="InterPro" id="IPR050771">
    <property type="entry name" value="Alpha-ketoacid_DH_E1_comp"/>
</dbReference>
<dbReference type="CDD" id="cd02000">
    <property type="entry name" value="TPP_E1_PDC_ADC_BCADC"/>
    <property type="match status" value="1"/>
</dbReference>
<gene>
    <name evidence="3" type="primary">pdhA_2</name>
    <name evidence="3" type="ORF">SDC9_37430</name>
</gene>
<proteinExistence type="predicted"/>
<dbReference type="GO" id="GO:0009083">
    <property type="term" value="P:branched-chain amino acid catabolic process"/>
    <property type="evidence" value="ECO:0007669"/>
    <property type="project" value="TreeGrafter"/>
</dbReference>
<evidence type="ECO:0000256" key="1">
    <source>
        <dbReference type="ARBA" id="ARBA00023002"/>
    </source>
</evidence>
<dbReference type="Gene3D" id="3.40.50.970">
    <property type="match status" value="1"/>
</dbReference>
<dbReference type="EMBL" id="VSSQ01000327">
    <property type="protein sequence ID" value="MPL91362.1"/>
    <property type="molecule type" value="Genomic_DNA"/>
</dbReference>
<dbReference type="AlphaFoldDB" id="A0A644VL43"/>
<dbReference type="InterPro" id="IPR017596">
    <property type="entry name" value="PdhA/BkdA"/>
</dbReference>
<evidence type="ECO:0000259" key="2">
    <source>
        <dbReference type="Pfam" id="PF00676"/>
    </source>
</evidence>
<name>A0A644VL43_9ZZZZ</name>
<dbReference type="GO" id="GO:0004739">
    <property type="term" value="F:pyruvate dehydrogenase (acetyl-transferring) activity"/>
    <property type="evidence" value="ECO:0007669"/>
    <property type="project" value="UniProtKB-EC"/>
</dbReference>
<dbReference type="EC" id="1.2.4.1" evidence="3"/>
<sequence length="368" mass="42639">MFKEYNPINKLMFQVIDNHGKIIDKKLMPKVTDERVLKAYKDMLFARTADLQIVSYQRQGRIYTYPPNYGQEAISGATAVIIEEKDWLVPAFREMGAMIAKGVTLKELFLLFMGYEDGNAYKNANKVLPISVPIASQLLHASGIGYEIKYNKKKELVYAFVGDGGTSEGDFHEAVNFAGVWKVPVIFIIQNNQYGISTPTRMQTASESLAIKSIAYGVKGIQVDGNDFFAMLRALEEAKKVCENGEGPVLIEAVTYRKGAHTTSDDPTKYRTKEEEEEWDKKDPLKRLKQYLIDKKLWSDKEEEKIIEDFKKEVDRQFIEAENYSEYKPEDIFKYMYAEMPQELKDQEHRLKEFYRWKEERVSQTIKK</sequence>
<keyword evidence="1 3" id="KW-0560">Oxidoreductase</keyword>
<feature type="domain" description="Dehydrogenase E1 component" evidence="2">
    <location>
        <begin position="41"/>
        <end position="329"/>
    </location>
</feature>
<evidence type="ECO:0000313" key="3">
    <source>
        <dbReference type="EMBL" id="MPL91362.1"/>
    </source>
</evidence>
<dbReference type="PANTHER" id="PTHR43380">
    <property type="entry name" value="2-OXOISOVALERATE DEHYDROGENASE SUBUNIT ALPHA, MITOCHONDRIAL"/>
    <property type="match status" value="1"/>
</dbReference>
<dbReference type="Pfam" id="PF00676">
    <property type="entry name" value="E1_dh"/>
    <property type="match status" value="1"/>
</dbReference>
<reference evidence="3" key="1">
    <citation type="submission" date="2019-08" db="EMBL/GenBank/DDBJ databases">
        <authorList>
            <person name="Kucharzyk K."/>
            <person name="Murdoch R.W."/>
            <person name="Higgins S."/>
            <person name="Loffler F."/>
        </authorList>
    </citation>
    <scope>NUCLEOTIDE SEQUENCE</scope>
</reference>
<dbReference type="NCBIfam" id="TIGR03181">
    <property type="entry name" value="PDH_E1_alph_x"/>
    <property type="match status" value="1"/>
</dbReference>
<comment type="caution">
    <text evidence="3">The sequence shown here is derived from an EMBL/GenBank/DDBJ whole genome shotgun (WGS) entry which is preliminary data.</text>
</comment>
<dbReference type="PANTHER" id="PTHR43380:SF1">
    <property type="entry name" value="2-OXOISOVALERATE DEHYDROGENASE SUBUNIT ALPHA, MITOCHONDRIAL"/>
    <property type="match status" value="1"/>
</dbReference>
<dbReference type="InterPro" id="IPR001017">
    <property type="entry name" value="DH_E1"/>
</dbReference>
<dbReference type="SUPFAM" id="SSF52518">
    <property type="entry name" value="Thiamin diphosphate-binding fold (THDP-binding)"/>
    <property type="match status" value="1"/>
</dbReference>
<protein>
    <submittedName>
        <fullName evidence="3">Pyruvate dehydrogenase E1 component subunit alpha</fullName>
        <ecNumber evidence="3">1.2.4.1</ecNumber>
    </submittedName>
</protein>
<organism evidence="3">
    <name type="scientific">bioreactor metagenome</name>
    <dbReference type="NCBI Taxonomy" id="1076179"/>
    <lineage>
        <taxon>unclassified sequences</taxon>
        <taxon>metagenomes</taxon>
        <taxon>ecological metagenomes</taxon>
    </lineage>
</organism>
<dbReference type="InterPro" id="IPR029061">
    <property type="entry name" value="THDP-binding"/>
</dbReference>